<protein>
    <submittedName>
        <fullName evidence="2">Uncharacterized protein</fullName>
    </submittedName>
</protein>
<dbReference type="EMBL" id="CADCWG010000124">
    <property type="protein sequence ID" value="CAA9551924.1"/>
    <property type="molecule type" value="Genomic_DNA"/>
</dbReference>
<dbReference type="AlphaFoldDB" id="A0A6J4UL02"/>
<name>A0A6J4UL02_9BACT</name>
<feature type="non-terminal residue" evidence="2">
    <location>
        <position position="115"/>
    </location>
</feature>
<reference evidence="2" key="1">
    <citation type="submission" date="2020-02" db="EMBL/GenBank/DDBJ databases">
        <authorList>
            <person name="Meier V. D."/>
        </authorList>
    </citation>
    <scope>NUCLEOTIDE SEQUENCE</scope>
    <source>
        <strain evidence="2">AVDCRST_MAG49</strain>
    </source>
</reference>
<evidence type="ECO:0000313" key="2">
    <source>
        <dbReference type="EMBL" id="CAA9551924.1"/>
    </source>
</evidence>
<feature type="compositionally biased region" description="Basic and acidic residues" evidence="1">
    <location>
        <begin position="1"/>
        <end position="22"/>
    </location>
</feature>
<sequence>ESADRLPVREHARRAGDRDRVRAAAGRLRRPGVDPHLRAAARRDQRLHQADPEDPDPAAQLPHLRVVRAGAERGPLRPRRLARPGHPVDDGRGVARRRGGQPAQRDHLLGARRAV</sequence>
<gene>
    <name evidence="2" type="ORF">AVDCRST_MAG49-1865</name>
</gene>
<accession>A0A6J4UL02</accession>
<feature type="non-terminal residue" evidence="2">
    <location>
        <position position="1"/>
    </location>
</feature>
<feature type="compositionally biased region" description="Basic and acidic residues" evidence="1">
    <location>
        <begin position="31"/>
        <end position="51"/>
    </location>
</feature>
<organism evidence="2">
    <name type="scientific">uncultured Thermomicrobiales bacterium</name>
    <dbReference type="NCBI Taxonomy" id="1645740"/>
    <lineage>
        <taxon>Bacteria</taxon>
        <taxon>Pseudomonadati</taxon>
        <taxon>Thermomicrobiota</taxon>
        <taxon>Thermomicrobia</taxon>
        <taxon>Thermomicrobiales</taxon>
        <taxon>environmental samples</taxon>
    </lineage>
</organism>
<feature type="region of interest" description="Disordered" evidence="1">
    <location>
        <begin position="1"/>
        <end position="115"/>
    </location>
</feature>
<proteinExistence type="predicted"/>
<evidence type="ECO:0000256" key="1">
    <source>
        <dbReference type="SAM" id="MobiDB-lite"/>
    </source>
</evidence>